<comment type="pathway">
    <text evidence="2 9 10">Cell wall biogenesis; peptidoglycan biosynthesis.</text>
</comment>
<dbReference type="SUPFAM" id="SSF53244">
    <property type="entry name" value="MurD-like peptide ligases, peptide-binding domain"/>
    <property type="match status" value="1"/>
</dbReference>
<evidence type="ECO:0000313" key="13">
    <source>
        <dbReference type="EMBL" id="AFM05994.1"/>
    </source>
</evidence>
<dbReference type="InterPro" id="IPR036615">
    <property type="entry name" value="Mur_ligase_C_dom_sf"/>
</dbReference>
<dbReference type="GO" id="GO:0008764">
    <property type="term" value="F:UDP-N-acetylmuramoylalanine-D-glutamate ligase activity"/>
    <property type="evidence" value="ECO:0007669"/>
    <property type="project" value="UniProtKB-UniRule"/>
</dbReference>
<dbReference type="PANTHER" id="PTHR43692:SF1">
    <property type="entry name" value="UDP-N-ACETYLMURAMOYLALANINE--D-GLUTAMATE LIGASE"/>
    <property type="match status" value="1"/>
</dbReference>
<dbReference type="SUPFAM" id="SSF53623">
    <property type="entry name" value="MurD-like peptide ligases, catalytic domain"/>
    <property type="match status" value="1"/>
</dbReference>
<evidence type="ECO:0000259" key="12">
    <source>
        <dbReference type="Pfam" id="PF08245"/>
    </source>
</evidence>
<protein>
    <recommendedName>
        <fullName evidence="9 10">UDP-N-acetylmuramoylalanine--D-glutamate ligase</fullName>
        <ecNumber evidence="9 10">6.3.2.9</ecNumber>
    </recommendedName>
    <alternativeName>
        <fullName evidence="9">D-glutamic acid-adding enzyme</fullName>
    </alternativeName>
    <alternativeName>
        <fullName evidence="9">UDP-N-acetylmuramoyl-L-alanyl-D-glutamate synthetase</fullName>
    </alternativeName>
</protein>
<evidence type="ECO:0000313" key="14">
    <source>
        <dbReference type="Proteomes" id="UP000006054"/>
    </source>
</evidence>
<keyword evidence="8 9" id="KW-0131">Cell cycle</keyword>
<sequence>MICNCSLLLAFTIMKQKNVVILGGGESGVGAARLAVEKGYNVLLSEKNKLSDENRYELEQHKIFYEEGQHTESIVLGADLIIKSPGIPETAPIMEAIRLEHIDVVSEIEFASRFVTGKIIAITGTNGKTTTALLTYHLLKNAGLSVCLVGNIGKSFAREAIEDEYDYYVIEVSSFQLDDIDEFRPHVAVLLNITPDHLDRYNYQIENYVNSKFKINENQSNKDFFIYNEEDIESLKYIRFHRLAGRMLPINISKQKEYLSLQNKLRISATPAQMLDIPISDLPLQGAHNLLNIAAAGMIAQIIRLSDKQIIKGLKSFKNAPHRLEKIKTIKGITFINDSKATNVDAVSYALESFDRSLIWIVGGVDKGNEYEIIEGSVKKNVRVIVCLGKDNKKLTTFFKGKVSEIRETNSMKKAIEIAFSLAENEDIVLLSPACASFDLFKNYEDRGDQFRRYVQELALNLKEKQEPENM</sequence>
<keyword evidence="9 10" id="KW-0133">Cell shape</keyword>
<dbReference type="GO" id="GO:0005524">
    <property type="term" value="F:ATP binding"/>
    <property type="evidence" value="ECO:0007669"/>
    <property type="project" value="UniProtKB-UniRule"/>
</dbReference>
<comment type="similarity">
    <text evidence="9">Belongs to the MurCDEF family.</text>
</comment>
<reference evidence="14" key="1">
    <citation type="submission" date="2012-06" db="EMBL/GenBank/DDBJ databases">
        <title>The complete genome of Flexibacter litoralis DSM 6794.</title>
        <authorList>
            <person name="Lucas S."/>
            <person name="Copeland A."/>
            <person name="Lapidus A."/>
            <person name="Glavina del Rio T."/>
            <person name="Dalin E."/>
            <person name="Tice H."/>
            <person name="Bruce D."/>
            <person name="Goodwin L."/>
            <person name="Pitluck S."/>
            <person name="Peters L."/>
            <person name="Ovchinnikova G."/>
            <person name="Lu M."/>
            <person name="Kyrpides N."/>
            <person name="Mavromatis K."/>
            <person name="Ivanova N."/>
            <person name="Brettin T."/>
            <person name="Detter J.C."/>
            <person name="Han C."/>
            <person name="Larimer F."/>
            <person name="Land M."/>
            <person name="Hauser L."/>
            <person name="Markowitz V."/>
            <person name="Cheng J.-F."/>
            <person name="Hugenholtz P."/>
            <person name="Woyke T."/>
            <person name="Wu D."/>
            <person name="Spring S."/>
            <person name="Lang E."/>
            <person name="Kopitz M."/>
            <person name="Brambilla E."/>
            <person name="Klenk H.-P."/>
            <person name="Eisen J.A."/>
        </authorList>
    </citation>
    <scope>NUCLEOTIDE SEQUENCE [LARGE SCALE GENOMIC DNA]</scope>
    <source>
        <strain evidence="14">ATCC 23117 / DSM 6794 / NBRC 15988 / NCIMB 1366 / Sio-4</strain>
    </source>
</reference>
<dbReference type="SUPFAM" id="SSF51984">
    <property type="entry name" value="MurCD N-terminal domain"/>
    <property type="match status" value="1"/>
</dbReference>
<keyword evidence="9 10" id="KW-0573">Peptidoglycan synthesis</keyword>
<keyword evidence="6 9" id="KW-0547">Nucleotide-binding</keyword>
<dbReference type="PANTHER" id="PTHR43692">
    <property type="entry name" value="UDP-N-ACETYLMURAMOYLALANINE--D-GLUTAMATE LIGASE"/>
    <property type="match status" value="1"/>
</dbReference>
<dbReference type="Gene3D" id="3.40.50.720">
    <property type="entry name" value="NAD(P)-binding Rossmann-like Domain"/>
    <property type="match status" value="1"/>
</dbReference>
<evidence type="ECO:0000256" key="2">
    <source>
        <dbReference type="ARBA" id="ARBA00004752"/>
    </source>
</evidence>
<dbReference type="HAMAP" id="MF_00639">
    <property type="entry name" value="MurD"/>
    <property type="match status" value="1"/>
</dbReference>
<dbReference type="GO" id="GO:0071555">
    <property type="term" value="P:cell wall organization"/>
    <property type="evidence" value="ECO:0007669"/>
    <property type="project" value="UniProtKB-KW"/>
</dbReference>
<evidence type="ECO:0000256" key="1">
    <source>
        <dbReference type="ARBA" id="ARBA00004496"/>
    </source>
</evidence>
<dbReference type="InterPro" id="IPR018109">
    <property type="entry name" value="Folylpolyglutamate_synth_CS"/>
</dbReference>
<evidence type="ECO:0000256" key="5">
    <source>
        <dbReference type="ARBA" id="ARBA00022618"/>
    </source>
</evidence>
<dbReference type="Pfam" id="PF08245">
    <property type="entry name" value="Mur_ligase_M"/>
    <property type="match status" value="1"/>
</dbReference>
<evidence type="ECO:0000256" key="10">
    <source>
        <dbReference type="RuleBase" id="RU003664"/>
    </source>
</evidence>
<dbReference type="NCBIfam" id="TIGR01087">
    <property type="entry name" value="murD"/>
    <property type="match status" value="1"/>
</dbReference>
<evidence type="ECO:0000256" key="8">
    <source>
        <dbReference type="ARBA" id="ARBA00023306"/>
    </source>
</evidence>
<keyword evidence="5 9" id="KW-0132">Cell division</keyword>
<comment type="catalytic activity">
    <reaction evidence="9 10">
        <text>UDP-N-acetyl-alpha-D-muramoyl-L-alanine + D-glutamate + ATP = UDP-N-acetyl-alpha-D-muramoyl-L-alanyl-D-glutamate + ADP + phosphate + H(+)</text>
        <dbReference type="Rhea" id="RHEA:16429"/>
        <dbReference type="ChEBI" id="CHEBI:15378"/>
        <dbReference type="ChEBI" id="CHEBI:29986"/>
        <dbReference type="ChEBI" id="CHEBI:30616"/>
        <dbReference type="ChEBI" id="CHEBI:43474"/>
        <dbReference type="ChEBI" id="CHEBI:83898"/>
        <dbReference type="ChEBI" id="CHEBI:83900"/>
        <dbReference type="ChEBI" id="CHEBI:456216"/>
        <dbReference type="EC" id="6.3.2.9"/>
    </reaction>
</comment>
<dbReference type="Gene3D" id="3.90.190.20">
    <property type="entry name" value="Mur ligase, C-terminal domain"/>
    <property type="match status" value="1"/>
</dbReference>
<keyword evidence="3 9" id="KW-0963">Cytoplasm</keyword>
<dbReference type="eggNOG" id="COG0771">
    <property type="taxonomic scope" value="Bacteria"/>
</dbReference>
<dbReference type="InterPro" id="IPR004101">
    <property type="entry name" value="Mur_ligase_C"/>
</dbReference>
<keyword evidence="7 9" id="KW-0067">ATP-binding</keyword>
<dbReference type="GO" id="GO:0004326">
    <property type="term" value="F:tetrahydrofolylpolyglutamate synthase activity"/>
    <property type="evidence" value="ECO:0007669"/>
    <property type="project" value="InterPro"/>
</dbReference>
<dbReference type="EC" id="6.3.2.9" evidence="9 10"/>
<dbReference type="EMBL" id="CP003345">
    <property type="protein sequence ID" value="AFM05994.1"/>
    <property type="molecule type" value="Genomic_DNA"/>
</dbReference>
<comment type="function">
    <text evidence="9 10">Cell wall formation. Catalyzes the addition of glutamate to the nucleotide precursor UDP-N-acetylmuramoyl-L-alanine (UMA).</text>
</comment>
<dbReference type="UniPathway" id="UPA00219"/>
<evidence type="ECO:0000256" key="3">
    <source>
        <dbReference type="ARBA" id="ARBA00022490"/>
    </source>
</evidence>
<dbReference type="HOGENOM" id="CLU_032540_0_0_10"/>
<dbReference type="GO" id="GO:0005737">
    <property type="term" value="C:cytoplasm"/>
    <property type="evidence" value="ECO:0007669"/>
    <property type="project" value="UniProtKB-SubCell"/>
</dbReference>
<keyword evidence="14" id="KW-1185">Reference proteome</keyword>
<feature type="binding site" evidence="9">
    <location>
        <begin position="124"/>
        <end position="130"/>
    </location>
    <ligand>
        <name>ATP</name>
        <dbReference type="ChEBI" id="CHEBI:30616"/>
    </ligand>
</feature>
<evidence type="ECO:0000256" key="7">
    <source>
        <dbReference type="ARBA" id="ARBA00022840"/>
    </source>
</evidence>
<keyword evidence="9 10" id="KW-0961">Cell wall biogenesis/degradation</keyword>
<organism evidence="13 14">
    <name type="scientific">Bernardetia litoralis (strain ATCC 23117 / DSM 6794 / NBRC 15988 / NCIMB 1366 / Fx l1 / Sio-4)</name>
    <name type="common">Flexibacter litoralis</name>
    <dbReference type="NCBI Taxonomy" id="880071"/>
    <lineage>
        <taxon>Bacteria</taxon>
        <taxon>Pseudomonadati</taxon>
        <taxon>Bacteroidota</taxon>
        <taxon>Cytophagia</taxon>
        <taxon>Cytophagales</taxon>
        <taxon>Bernardetiaceae</taxon>
        <taxon>Bernardetia</taxon>
    </lineage>
</organism>
<dbReference type="Pfam" id="PF21377">
    <property type="entry name" value="MurD_N"/>
    <property type="match status" value="1"/>
</dbReference>
<dbReference type="InterPro" id="IPR005762">
    <property type="entry name" value="MurD"/>
</dbReference>
<accession>I4APV9</accession>
<dbReference type="KEGG" id="fli:Fleli_3680"/>
<evidence type="ECO:0000256" key="9">
    <source>
        <dbReference type="HAMAP-Rule" id="MF_00639"/>
    </source>
</evidence>
<dbReference type="Gene3D" id="3.40.1190.10">
    <property type="entry name" value="Mur-like, catalytic domain"/>
    <property type="match status" value="1"/>
</dbReference>
<dbReference type="GO" id="GO:0009252">
    <property type="term" value="P:peptidoglycan biosynthetic process"/>
    <property type="evidence" value="ECO:0007669"/>
    <property type="project" value="UniProtKB-UniRule"/>
</dbReference>
<feature type="domain" description="Mur ligase central" evidence="12">
    <location>
        <begin position="122"/>
        <end position="299"/>
    </location>
</feature>
<keyword evidence="4 9" id="KW-0436">Ligase</keyword>
<dbReference type="PROSITE" id="PS01011">
    <property type="entry name" value="FOLYLPOLYGLU_SYNT_1"/>
    <property type="match status" value="1"/>
</dbReference>
<dbReference type="GO" id="GO:0051301">
    <property type="term" value="P:cell division"/>
    <property type="evidence" value="ECO:0007669"/>
    <property type="project" value="UniProtKB-KW"/>
</dbReference>
<dbReference type="Pfam" id="PF02875">
    <property type="entry name" value="Mur_ligase_C"/>
    <property type="match status" value="1"/>
</dbReference>
<dbReference type="Proteomes" id="UP000006054">
    <property type="component" value="Chromosome"/>
</dbReference>
<evidence type="ECO:0000259" key="11">
    <source>
        <dbReference type="Pfam" id="PF02875"/>
    </source>
</evidence>
<gene>
    <name evidence="9" type="primary">murD</name>
    <name evidence="13" type="ordered locus">Fleli_3680</name>
</gene>
<dbReference type="GO" id="GO:0008360">
    <property type="term" value="P:regulation of cell shape"/>
    <property type="evidence" value="ECO:0007669"/>
    <property type="project" value="UniProtKB-KW"/>
</dbReference>
<proteinExistence type="inferred from homology"/>
<dbReference type="STRING" id="880071.Fleli_3680"/>
<evidence type="ECO:0000256" key="6">
    <source>
        <dbReference type="ARBA" id="ARBA00022741"/>
    </source>
</evidence>
<evidence type="ECO:0000256" key="4">
    <source>
        <dbReference type="ARBA" id="ARBA00022598"/>
    </source>
</evidence>
<comment type="subcellular location">
    <subcellularLocation>
        <location evidence="1 9 10">Cytoplasm</location>
    </subcellularLocation>
</comment>
<name>I4APV9_BERLS</name>
<dbReference type="InterPro" id="IPR036565">
    <property type="entry name" value="Mur-like_cat_sf"/>
</dbReference>
<dbReference type="InterPro" id="IPR013221">
    <property type="entry name" value="Mur_ligase_cen"/>
</dbReference>
<dbReference type="AlphaFoldDB" id="I4APV9"/>
<dbReference type="PATRIC" id="fig|880071.3.peg.3684"/>
<feature type="domain" description="Mur ligase C-terminal" evidence="11">
    <location>
        <begin position="322"/>
        <end position="435"/>
    </location>
</feature>